<name>A0A5N6DJF8_ASPPA</name>
<gene>
    <name evidence="1" type="ORF">BDV34DRAFT_102899</name>
</gene>
<protein>
    <submittedName>
        <fullName evidence="1">Uncharacterized protein</fullName>
    </submittedName>
</protein>
<sequence length="131" mass="14602">MKKCRMHVDAPMVPSISPPLLALIISFLSFSCGLSMVRLGPDDPNAPRYCVIRTKRSCIHTKYIAAFPLVEFPTQPHRVTKGAALGLSFPTCRFLETSTTFGDTKAKMERQAIPLATIIKEALIYCHMNYV</sequence>
<dbReference type="AlphaFoldDB" id="A0A5N6DJF8"/>
<proteinExistence type="predicted"/>
<dbReference type="Proteomes" id="UP000326532">
    <property type="component" value="Unassembled WGS sequence"/>
</dbReference>
<evidence type="ECO:0000313" key="1">
    <source>
        <dbReference type="EMBL" id="KAB8205236.1"/>
    </source>
</evidence>
<reference evidence="1 2" key="1">
    <citation type="submission" date="2019-04" db="EMBL/GenBank/DDBJ databases">
        <title>Fungal friends and foes A comparative genomics study of 23 Aspergillus species from section Flavi.</title>
        <authorList>
            <consortium name="DOE Joint Genome Institute"/>
            <person name="Kjaerbolling I."/>
            <person name="Vesth T.C."/>
            <person name="Frisvad J.C."/>
            <person name="Nybo J.L."/>
            <person name="Theobald S."/>
            <person name="Kildgaard S."/>
            <person name="Petersen T.I."/>
            <person name="Kuo A."/>
            <person name="Sato A."/>
            <person name="Lyhne E.K."/>
            <person name="Kogle M.E."/>
            <person name="Wiebenga A."/>
            <person name="Kun R.S."/>
            <person name="Lubbers R.J."/>
            <person name="Makela M.R."/>
            <person name="Barry K."/>
            <person name="Chovatia M."/>
            <person name="Clum A."/>
            <person name="Daum C."/>
            <person name="Haridas S."/>
            <person name="He G."/>
            <person name="LaButti K."/>
            <person name="Lipzen A."/>
            <person name="Mondo S."/>
            <person name="Pangilinan J."/>
            <person name="Riley R."/>
            <person name="Salamov A."/>
            <person name="Simmons B.A."/>
            <person name="Magnuson J.K."/>
            <person name="Henrissat B."/>
            <person name="Mortensen U.H."/>
            <person name="Larsen T.O."/>
            <person name="De vries R.P."/>
            <person name="Grigoriev I.V."/>
            <person name="Machida M."/>
            <person name="Baker S.E."/>
            <person name="Andersen M.R."/>
        </authorList>
    </citation>
    <scope>NUCLEOTIDE SEQUENCE [LARGE SCALE GENOMIC DNA]</scope>
    <source>
        <strain evidence="1 2">CBS 117618</strain>
    </source>
</reference>
<accession>A0A5N6DJF8</accession>
<dbReference type="EMBL" id="ML734972">
    <property type="protein sequence ID" value="KAB8205236.1"/>
    <property type="molecule type" value="Genomic_DNA"/>
</dbReference>
<dbReference type="PROSITE" id="PS51257">
    <property type="entry name" value="PROKAR_LIPOPROTEIN"/>
    <property type="match status" value="1"/>
</dbReference>
<organism evidence="1 2">
    <name type="scientific">Aspergillus parasiticus</name>
    <dbReference type="NCBI Taxonomy" id="5067"/>
    <lineage>
        <taxon>Eukaryota</taxon>
        <taxon>Fungi</taxon>
        <taxon>Dikarya</taxon>
        <taxon>Ascomycota</taxon>
        <taxon>Pezizomycotina</taxon>
        <taxon>Eurotiomycetes</taxon>
        <taxon>Eurotiomycetidae</taxon>
        <taxon>Eurotiales</taxon>
        <taxon>Aspergillaceae</taxon>
        <taxon>Aspergillus</taxon>
        <taxon>Aspergillus subgen. Circumdati</taxon>
    </lineage>
</organism>
<keyword evidence="2" id="KW-1185">Reference proteome</keyword>
<dbReference type="VEuPathDB" id="FungiDB:BDV34DRAFT_102899"/>
<evidence type="ECO:0000313" key="2">
    <source>
        <dbReference type="Proteomes" id="UP000326532"/>
    </source>
</evidence>